<evidence type="ECO:0000313" key="2">
    <source>
        <dbReference type="Proteomes" id="UP000595917"/>
    </source>
</evidence>
<protein>
    <submittedName>
        <fullName evidence="1">Uncharacterized protein</fullName>
    </submittedName>
</protein>
<reference evidence="1" key="1">
    <citation type="submission" date="2021-01" db="EMBL/GenBank/DDBJ databases">
        <title>Description of Breznakiella homolactica.</title>
        <authorList>
            <person name="Song Y."/>
            <person name="Brune A."/>
        </authorList>
    </citation>
    <scope>NUCLEOTIDE SEQUENCE</scope>
    <source>
        <strain evidence="1">RmG30</strain>
    </source>
</reference>
<gene>
    <name evidence="1" type="ORF">JFL75_03695</name>
</gene>
<dbReference type="Proteomes" id="UP000595917">
    <property type="component" value="Chromosome"/>
</dbReference>
<sequence length="455" mass="51789">MTDRENITHDFELKAGWQYYWTDAVIGDFEKIYFRNDTIEAEITVNEYDHWFPSKHDVEIKILEDDLEVKNGGLKIDYSINSAEIKNAAAYDSWLDSQKKLLDEIGSTLIILDTKKAVEDACVRFANDKTDGGIVYVAFSDNTAVFSDGWIPDGNWNPTERYWYILAMDADGAAVATEYYEDYFSGRMFVTIAKHIGKINGLNAVLGVDLAIPNEFFTNAEKYAAAGESSGNTHNRESSRKNENTARMVFPVEYYRNEIEKYQSDFYGFENTSMKITDLMNISAIAAADNVIPDLLTFLVCWNNQKGQIFYLYTFDENQKITGSFFCGQIALLLHHKQALMEKIGGTILGNEAISMGDFNHDGINEIALFSQNQNVGYVFCVYGFNTPANIFEELCAVPVFINFESIFPPAEYTGNGFTILEIIDDEYLELAWNTYVWDPDTKKYKTVNQQNTDQ</sequence>
<organism evidence="1 2">
    <name type="scientific">Breznakiella homolactica</name>
    <dbReference type="NCBI Taxonomy" id="2798577"/>
    <lineage>
        <taxon>Bacteria</taxon>
        <taxon>Pseudomonadati</taxon>
        <taxon>Spirochaetota</taxon>
        <taxon>Spirochaetia</taxon>
        <taxon>Spirochaetales</taxon>
        <taxon>Breznakiellaceae</taxon>
        <taxon>Breznakiella</taxon>
    </lineage>
</organism>
<dbReference type="InterPro" id="IPR029151">
    <property type="entry name" value="Sensor-like_sf"/>
</dbReference>
<proteinExistence type="predicted"/>
<dbReference type="SUPFAM" id="SSF103190">
    <property type="entry name" value="Sensory domain-like"/>
    <property type="match status" value="1"/>
</dbReference>
<dbReference type="EMBL" id="CP067089">
    <property type="protein sequence ID" value="QQO10029.1"/>
    <property type="molecule type" value="Genomic_DNA"/>
</dbReference>
<accession>A0A7T7XPC2</accession>
<dbReference type="RefSeq" id="WP_215627333.1">
    <property type="nucleotide sequence ID" value="NZ_CP067089.2"/>
</dbReference>
<dbReference type="Gene3D" id="3.30.450.20">
    <property type="entry name" value="PAS domain"/>
    <property type="match status" value="1"/>
</dbReference>
<keyword evidence="2" id="KW-1185">Reference proteome</keyword>
<dbReference type="KEGG" id="bhc:JFL75_03695"/>
<evidence type="ECO:0000313" key="1">
    <source>
        <dbReference type="EMBL" id="QQO10029.1"/>
    </source>
</evidence>
<dbReference type="CDD" id="cd18773">
    <property type="entry name" value="PDC1_HK_sensor"/>
    <property type="match status" value="1"/>
</dbReference>
<name>A0A7T7XPC2_9SPIR</name>
<dbReference type="AlphaFoldDB" id="A0A7T7XPC2"/>